<reference evidence="2" key="1">
    <citation type="journal article" date="2017" name="Nat. Microbiol.">
        <title>Global analysis of biosynthetic gene clusters reveals vast potential of secondary metabolite production in Penicillium species.</title>
        <authorList>
            <person name="Nielsen J.C."/>
            <person name="Grijseels S."/>
            <person name="Prigent S."/>
            <person name="Ji B."/>
            <person name="Dainat J."/>
            <person name="Nielsen K.F."/>
            <person name="Frisvad J.C."/>
            <person name="Workman M."/>
            <person name="Nielsen J."/>
        </authorList>
    </citation>
    <scope>NUCLEOTIDE SEQUENCE [LARGE SCALE GENOMIC DNA]</scope>
    <source>
        <strain evidence="2">IBT 13039</strain>
    </source>
</reference>
<dbReference type="InterPro" id="IPR029058">
    <property type="entry name" value="AB_hydrolase_fold"/>
</dbReference>
<dbReference type="AlphaFoldDB" id="A0A1V6X3G5"/>
<dbReference type="Gene3D" id="3.40.50.1820">
    <property type="entry name" value="alpha/beta hydrolase"/>
    <property type="match status" value="1"/>
</dbReference>
<proteinExistence type="predicted"/>
<dbReference type="PANTHER" id="PTHR47842:SF3">
    <property type="entry name" value="DUF676 DOMAIN-CONTAINING PROTEIN"/>
    <property type="match status" value="1"/>
</dbReference>
<keyword evidence="2" id="KW-1185">Reference proteome</keyword>
<gene>
    <name evidence="1" type="ORF">PENNAL_c0130G01151</name>
</gene>
<dbReference type="PANTHER" id="PTHR47842">
    <property type="entry name" value="EXPRESSED PROTEIN"/>
    <property type="match status" value="1"/>
</dbReference>
<name>A0A1V6X3G5_PENNA</name>
<evidence type="ECO:0000313" key="2">
    <source>
        <dbReference type="Proteomes" id="UP000191691"/>
    </source>
</evidence>
<accession>A0A1V6X3G5</accession>
<sequence length="469" mass="52769">MCHPSCDADNSSRRIWIEIDSQILNALFCVTGFGLAPWRIRDLYHWFLWRLLGAISPRHHQKGLNSLATTHKKWFVENVKPSSSCILSSVSSTTLTDPHDATEQGKKQQQLAFKDSRIPTPPWKMDAVVCCNVLSTIFQTCLAVFMWAMNRFNRPSWATGLLSLHEASDLDVILLGHSLGGILAADVALLLAASSTPSKDENGLKHRILGLVNFDVPFLGLHPHVISTGIQGLLHRKEDDVAAVRPDLWQDGQGAYAAVIHDSFFDPPFANDIHLIQRDRIEGMMHFVQKHNHNLLRSTYERALSSYRFVGCLHNYKQLRRRHRQLARLETATENTNGRVRFVNYYTLSAGAKRKVKQEGGGGSALGDLQYLPTNDNSSIREDANHVVLSSPSKQYKFVLLPSSHWKTGDNSHWTPVSMGMMDEVTAHQSMFRSQGGKSQHYDRLVGEVVSQIGTWVQDDLTQRLLTDT</sequence>
<organism evidence="1 2">
    <name type="scientific">Penicillium nalgiovense</name>
    <dbReference type="NCBI Taxonomy" id="60175"/>
    <lineage>
        <taxon>Eukaryota</taxon>
        <taxon>Fungi</taxon>
        <taxon>Dikarya</taxon>
        <taxon>Ascomycota</taxon>
        <taxon>Pezizomycotina</taxon>
        <taxon>Eurotiomycetes</taxon>
        <taxon>Eurotiomycetidae</taxon>
        <taxon>Eurotiales</taxon>
        <taxon>Aspergillaceae</taxon>
        <taxon>Penicillium</taxon>
    </lineage>
</organism>
<dbReference type="Proteomes" id="UP000191691">
    <property type="component" value="Unassembled WGS sequence"/>
</dbReference>
<dbReference type="SUPFAM" id="SSF53474">
    <property type="entry name" value="alpha/beta-Hydrolases"/>
    <property type="match status" value="1"/>
</dbReference>
<protein>
    <submittedName>
        <fullName evidence="1">Uncharacterized protein</fullName>
    </submittedName>
</protein>
<dbReference type="GO" id="GO:0072330">
    <property type="term" value="P:monocarboxylic acid biosynthetic process"/>
    <property type="evidence" value="ECO:0007669"/>
    <property type="project" value="UniProtKB-ARBA"/>
</dbReference>
<comment type="caution">
    <text evidence="1">The sequence shown here is derived from an EMBL/GenBank/DDBJ whole genome shotgun (WGS) entry which is preliminary data.</text>
</comment>
<dbReference type="InterPro" id="IPR021369">
    <property type="entry name" value="DUF2985"/>
</dbReference>
<dbReference type="GO" id="GO:0017000">
    <property type="term" value="P:antibiotic biosynthetic process"/>
    <property type="evidence" value="ECO:0007669"/>
    <property type="project" value="UniProtKB-ARBA"/>
</dbReference>
<dbReference type="EMBL" id="MOOB01000130">
    <property type="protein sequence ID" value="OQE69646.1"/>
    <property type="molecule type" value="Genomic_DNA"/>
</dbReference>
<dbReference type="Pfam" id="PF11204">
    <property type="entry name" value="DUF2985"/>
    <property type="match status" value="1"/>
</dbReference>
<dbReference type="STRING" id="60175.A0A1V6X3G5"/>
<evidence type="ECO:0000313" key="1">
    <source>
        <dbReference type="EMBL" id="OQE69646.1"/>
    </source>
</evidence>